<keyword evidence="7 11" id="KW-1133">Transmembrane helix</keyword>
<dbReference type="GO" id="GO:0042761">
    <property type="term" value="P:very long-chain fatty acid biosynthetic process"/>
    <property type="evidence" value="ECO:0007669"/>
    <property type="project" value="TreeGrafter"/>
</dbReference>
<dbReference type="EC" id="2.3.1.199" evidence="11"/>
<evidence type="ECO:0000313" key="13">
    <source>
        <dbReference type="Proteomes" id="UP000271889"/>
    </source>
</evidence>
<comment type="catalytic activity">
    <reaction evidence="11">
        <text>a very-long-chain acyl-CoA + malonyl-CoA + H(+) = a very-long-chain 3-oxoacyl-CoA + CO2 + CoA</text>
        <dbReference type="Rhea" id="RHEA:32727"/>
        <dbReference type="ChEBI" id="CHEBI:15378"/>
        <dbReference type="ChEBI" id="CHEBI:16526"/>
        <dbReference type="ChEBI" id="CHEBI:57287"/>
        <dbReference type="ChEBI" id="CHEBI:57384"/>
        <dbReference type="ChEBI" id="CHEBI:90725"/>
        <dbReference type="ChEBI" id="CHEBI:90736"/>
        <dbReference type="EC" id="2.3.1.199"/>
    </reaction>
</comment>
<evidence type="ECO:0000256" key="8">
    <source>
        <dbReference type="ARBA" id="ARBA00023098"/>
    </source>
</evidence>
<evidence type="ECO:0000256" key="10">
    <source>
        <dbReference type="ARBA" id="ARBA00023160"/>
    </source>
</evidence>
<reference evidence="12 13" key="1">
    <citation type="submission" date="2018-11" db="EMBL/GenBank/DDBJ databases">
        <authorList>
            <consortium name="Pathogen Informatics"/>
        </authorList>
    </citation>
    <scope>NUCLEOTIDE SEQUENCE [LARGE SCALE GENOMIC DNA]</scope>
</reference>
<dbReference type="UniPathway" id="UPA00094"/>
<keyword evidence="4 11" id="KW-0808">Transferase</keyword>
<proteinExistence type="inferred from homology"/>
<accession>A0A3P7MYE3</accession>
<dbReference type="PANTHER" id="PTHR11157:SF26">
    <property type="entry name" value="ELONGATION OF LONG CHAIN FATTY ACIDS PROTEIN 1"/>
    <property type="match status" value="1"/>
</dbReference>
<dbReference type="InterPro" id="IPR002076">
    <property type="entry name" value="ELO_fam"/>
</dbReference>
<evidence type="ECO:0000313" key="12">
    <source>
        <dbReference type="EMBL" id="VDN29103.1"/>
    </source>
</evidence>
<comment type="pathway">
    <text evidence="2">Lipid metabolism; fatty acid biosynthesis.</text>
</comment>
<keyword evidence="6 11" id="KW-0276">Fatty acid metabolism</keyword>
<feature type="transmembrane region" description="Helical" evidence="11">
    <location>
        <begin position="66"/>
        <end position="88"/>
    </location>
</feature>
<dbReference type="Proteomes" id="UP000271889">
    <property type="component" value="Unassembled WGS sequence"/>
</dbReference>
<keyword evidence="5 11" id="KW-0812">Transmembrane</keyword>
<organism evidence="12 13">
    <name type="scientific">Cylicostephanus goldi</name>
    <name type="common">Nematode worm</name>
    <dbReference type="NCBI Taxonomy" id="71465"/>
    <lineage>
        <taxon>Eukaryota</taxon>
        <taxon>Metazoa</taxon>
        <taxon>Ecdysozoa</taxon>
        <taxon>Nematoda</taxon>
        <taxon>Chromadorea</taxon>
        <taxon>Rhabditida</taxon>
        <taxon>Rhabditina</taxon>
        <taxon>Rhabditomorpha</taxon>
        <taxon>Strongyloidea</taxon>
        <taxon>Strongylidae</taxon>
        <taxon>Cylicostephanus</taxon>
    </lineage>
</organism>
<keyword evidence="8 11" id="KW-0443">Lipid metabolism</keyword>
<feature type="transmembrane region" description="Helical" evidence="11">
    <location>
        <begin position="39"/>
        <end position="59"/>
    </location>
</feature>
<dbReference type="GO" id="GO:0030148">
    <property type="term" value="P:sphingolipid biosynthetic process"/>
    <property type="evidence" value="ECO:0007669"/>
    <property type="project" value="TreeGrafter"/>
</dbReference>
<dbReference type="OrthoDB" id="10259681at2759"/>
<dbReference type="PANTHER" id="PTHR11157">
    <property type="entry name" value="FATTY ACID ACYL TRANSFERASE-RELATED"/>
    <property type="match status" value="1"/>
</dbReference>
<keyword evidence="10 11" id="KW-0275">Fatty acid biosynthesis</keyword>
<evidence type="ECO:0000256" key="6">
    <source>
        <dbReference type="ARBA" id="ARBA00022832"/>
    </source>
</evidence>
<dbReference type="AlphaFoldDB" id="A0A3P7MYE3"/>
<dbReference type="GO" id="GO:0009922">
    <property type="term" value="F:fatty acid elongase activity"/>
    <property type="evidence" value="ECO:0007669"/>
    <property type="project" value="UniProtKB-EC"/>
</dbReference>
<keyword evidence="3 11" id="KW-0444">Lipid biosynthesis</keyword>
<evidence type="ECO:0000256" key="9">
    <source>
        <dbReference type="ARBA" id="ARBA00023136"/>
    </source>
</evidence>
<evidence type="ECO:0000256" key="4">
    <source>
        <dbReference type="ARBA" id="ARBA00022679"/>
    </source>
</evidence>
<evidence type="ECO:0000256" key="2">
    <source>
        <dbReference type="ARBA" id="ARBA00005194"/>
    </source>
</evidence>
<name>A0A3P7MYE3_CYLGO</name>
<evidence type="ECO:0000256" key="5">
    <source>
        <dbReference type="ARBA" id="ARBA00022692"/>
    </source>
</evidence>
<comment type="similarity">
    <text evidence="11">Belongs to the ELO family.</text>
</comment>
<evidence type="ECO:0000256" key="11">
    <source>
        <dbReference type="RuleBase" id="RU361115"/>
    </source>
</evidence>
<keyword evidence="9 11" id="KW-0472">Membrane</keyword>
<protein>
    <recommendedName>
        <fullName evidence="11">Elongation of very long chain fatty acids protein</fullName>
        <ecNumber evidence="11">2.3.1.199</ecNumber>
    </recommendedName>
    <alternativeName>
        <fullName evidence="11">Very-long-chain 3-oxoacyl-CoA synthase</fullName>
    </alternativeName>
</protein>
<sequence>MVQRLLNVSFDTDRFLALVTHGGKNFPDKEGRKWVNDHFMVTIQLSILYVCVVFGLKYLMRNRQPFSLFVPLNIWNFILATFSIIGTIKLTPEFWNTVVNKGWQSEFSNRYIAFLNRNSKMLRWKFKVDLARSVI</sequence>
<dbReference type="EMBL" id="UYRV01114778">
    <property type="protein sequence ID" value="VDN29103.1"/>
    <property type="molecule type" value="Genomic_DNA"/>
</dbReference>
<evidence type="ECO:0000256" key="3">
    <source>
        <dbReference type="ARBA" id="ARBA00022516"/>
    </source>
</evidence>
<comment type="subcellular location">
    <subcellularLocation>
        <location evidence="1">Membrane</location>
        <topology evidence="1">Multi-pass membrane protein</topology>
    </subcellularLocation>
</comment>
<dbReference type="GO" id="GO:0034625">
    <property type="term" value="P:fatty acid elongation, monounsaturated fatty acid"/>
    <property type="evidence" value="ECO:0007669"/>
    <property type="project" value="TreeGrafter"/>
</dbReference>
<dbReference type="GO" id="GO:0005789">
    <property type="term" value="C:endoplasmic reticulum membrane"/>
    <property type="evidence" value="ECO:0007669"/>
    <property type="project" value="TreeGrafter"/>
</dbReference>
<dbReference type="Pfam" id="PF01151">
    <property type="entry name" value="ELO"/>
    <property type="match status" value="1"/>
</dbReference>
<keyword evidence="13" id="KW-1185">Reference proteome</keyword>
<comment type="caution">
    <text evidence="11">Lacks conserved residue(s) required for the propagation of feature annotation.</text>
</comment>
<gene>
    <name evidence="12" type="ORF">CGOC_LOCUS11161</name>
</gene>
<dbReference type="GO" id="GO:0019367">
    <property type="term" value="P:fatty acid elongation, saturated fatty acid"/>
    <property type="evidence" value="ECO:0007669"/>
    <property type="project" value="TreeGrafter"/>
</dbReference>
<evidence type="ECO:0000256" key="7">
    <source>
        <dbReference type="ARBA" id="ARBA00022989"/>
    </source>
</evidence>
<dbReference type="GO" id="GO:0034626">
    <property type="term" value="P:fatty acid elongation, polyunsaturated fatty acid"/>
    <property type="evidence" value="ECO:0007669"/>
    <property type="project" value="TreeGrafter"/>
</dbReference>
<evidence type="ECO:0000256" key="1">
    <source>
        <dbReference type="ARBA" id="ARBA00004141"/>
    </source>
</evidence>